<organism evidence="2">
    <name type="scientific">bioreactor metagenome</name>
    <dbReference type="NCBI Taxonomy" id="1076179"/>
    <lineage>
        <taxon>unclassified sequences</taxon>
        <taxon>metagenomes</taxon>
        <taxon>ecological metagenomes</taxon>
    </lineage>
</organism>
<protein>
    <submittedName>
        <fullName evidence="2">Uncharacterized protein</fullName>
    </submittedName>
</protein>
<dbReference type="AlphaFoldDB" id="A0A645FSQ4"/>
<sequence length="100" mass="10930">MKGMALEQPPKGKPAALQGAVLFHRLQRIGRAGGNKPAGRRSKGGNIASIKDNKPHQQPLHSRSSFPAARPSRPARFRKFCSRDPYRAETALPRATTTMS</sequence>
<proteinExistence type="predicted"/>
<accession>A0A645FSQ4</accession>
<gene>
    <name evidence="2" type="ORF">SDC9_162442</name>
</gene>
<comment type="caution">
    <text evidence="2">The sequence shown here is derived from an EMBL/GenBank/DDBJ whole genome shotgun (WGS) entry which is preliminary data.</text>
</comment>
<feature type="region of interest" description="Disordered" evidence="1">
    <location>
        <begin position="29"/>
        <end position="100"/>
    </location>
</feature>
<feature type="compositionally biased region" description="Low complexity" evidence="1">
    <location>
        <begin position="62"/>
        <end position="72"/>
    </location>
</feature>
<evidence type="ECO:0000313" key="2">
    <source>
        <dbReference type="EMBL" id="MPN15113.1"/>
    </source>
</evidence>
<name>A0A645FSQ4_9ZZZZ</name>
<reference evidence="2" key="1">
    <citation type="submission" date="2019-08" db="EMBL/GenBank/DDBJ databases">
        <authorList>
            <person name="Kucharzyk K."/>
            <person name="Murdoch R.W."/>
            <person name="Higgins S."/>
            <person name="Loffler F."/>
        </authorList>
    </citation>
    <scope>NUCLEOTIDE SEQUENCE</scope>
</reference>
<evidence type="ECO:0000256" key="1">
    <source>
        <dbReference type="SAM" id="MobiDB-lite"/>
    </source>
</evidence>
<dbReference type="EMBL" id="VSSQ01061821">
    <property type="protein sequence ID" value="MPN15113.1"/>
    <property type="molecule type" value="Genomic_DNA"/>
</dbReference>